<dbReference type="InterPro" id="IPR008921">
    <property type="entry name" value="DNA_pol3_clamp-load_cplx_C"/>
</dbReference>
<dbReference type="InterPro" id="IPR012763">
    <property type="entry name" value="DNA_pol_III_sug/sutau_N"/>
</dbReference>
<dbReference type="FunFam" id="1.10.8.60:FF:000013">
    <property type="entry name" value="DNA polymerase III subunit gamma/tau"/>
    <property type="match status" value="1"/>
</dbReference>
<evidence type="ECO:0000256" key="10">
    <source>
        <dbReference type="ARBA" id="ARBA00022932"/>
    </source>
</evidence>
<feature type="non-terminal residue" evidence="14">
    <location>
        <position position="489"/>
    </location>
</feature>
<keyword evidence="7" id="KW-0547">Nucleotide-binding</keyword>
<evidence type="ECO:0000256" key="6">
    <source>
        <dbReference type="ARBA" id="ARBA00022723"/>
    </source>
</evidence>
<dbReference type="PANTHER" id="PTHR11669:SF0">
    <property type="entry name" value="PROTEIN STICHEL-LIKE 2"/>
    <property type="match status" value="1"/>
</dbReference>
<evidence type="ECO:0000256" key="11">
    <source>
        <dbReference type="ARBA" id="ARBA00049244"/>
    </source>
</evidence>
<sequence length="489" mass="53559">MSYQVLARKWRPRKFAEMVGQEHVLRALINALDNDRLHHAYLFTGTRGVGKTTVARIFAKSLNCESGVSAEPCGVCSACVEIDEGRFVDLIEVDAASRTKVEDTRELLDNVQYAPSRGRYKVYLIDEVHMLSAHSFNALLKTLEEPPPHVKFLLATTDPQKLPATVLSRCLQFNLKRLQIPLINDHLETLLKAESVSAEASALGLLARAADGSMRDALSLLDQAIAFGNGSVSEADVRTMLGTIERSHVIEILRALADADAVALLAVVEQLSQQAPDYEGLLAELLTDLQQIAIAQVSADAVDAHIEARDTLLELAQRMDPEDVQLYYQIGLIGRRDLPLSPDPRGGMEMILLRMLAFRPTTADQTETVARPVKLRPAATTPATNRASAPSTSTTPAKAPATSPAASVSEDSDWSSLVEGMRLKGMVRELAMNCTLEQQAGEQWQLTLDGEHQQLLNKTRQQQLEDKLAECLGKNLKLKIEIRGAASDT</sequence>
<dbReference type="GO" id="GO:0003887">
    <property type="term" value="F:DNA-directed DNA polymerase activity"/>
    <property type="evidence" value="ECO:0007669"/>
    <property type="project" value="UniProtKB-KW"/>
</dbReference>
<dbReference type="GO" id="GO:0046872">
    <property type="term" value="F:metal ion binding"/>
    <property type="evidence" value="ECO:0007669"/>
    <property type="project" value="UniProtKB-KW"/>
</dbReference>
<dbReference type="NCBIfam" id="NF005942">
    <property type="entry name" value="PRK07994.1"/>
    <property type="match status" value="1"/>
</dbReference>
<dbReference type="PANTHER" id="PTHR11669">
    <property type="entry name" value="REPLICATION FACTOR C / DNA POLYMERASE III GAMMA-TAU SUBUNIT"/>
    <property type="match status" value="1"/>
</dbReference>
<evidence type="ECO:0000256" key="12">
    <source>
        <dbReference type="SAM" id="MobiDB-lite"/>
    </source>
</evidence>
<reference evidence="14" key="1">
    <citation type="submission" date="2018-06" db="EMBL/GenBank/DDBJ databases">
        <authorList>
            <person name="Zhirakovskaya E."/>
        </authorList>
    </citation>
    <scope>NUCLEOTIDE SEQUENCE</scope>
</reference>
<evidence type="ECO:0000256" key="7">
    <source>
        <dbReference type="ARBA" id="ARBA00022741"/>
    </source>
</evidence>
<evidence type="ECO:0000256" key="3">
    <source>
        <dbReference type="ARBA" id="ARBA00022679"/>
    </source>
</evidence>
<gene>
    <name evidence="14" type="ORF">MNBD_GAMMA15-1526</name>
</gene>
<evidence type="ECO:0000256" key="5">
    <source>
        <dbReference type="ARBA" id="ARBA00022705"/>
    </source>
</evidence>
<keyword evidence="5" id="KW-0235">DNA replication</keyword>
<keyword evidence="10" id="KW-0239">DNA-directed DNA polymerase</keyword>
<evidence type="ECO:0000256" key="2">
    <source>
        <dbReference type="ARBA" id="ARBA00012417"/>
    </source>
</evidence>
<keyword evidence="3 14" id="KW-0808">Transferase</keyword>
<evidence type="ECO:0000256" key="1">
    <source>
        <dbReference type="ARBA" id="ARBA00006360"/>
    </source>
</evidence>
<dbReference type="Gene3D" id="3.40.50.300">
    <property type="entry name" value="P-loop containing nucleotide triphosphate hydrolases"/>
    <property type="match status" value="1"/>
</dbReference>
<dbReference type="InterPro" id="IPR038249">
    <property type="entry name" value="PolIII_tau_V_sf"/>
</dbReference>
<name>A0A3B0YGG2_9ZZZZ</name>
<dbReference type="InterPro" id="IPR003593">
    <property type="entry name" value="AAA+_ATPase"/>
</dbReference>
<protein>
    <recommendedName>
        <fullName evidence="2">DNA-directed DNA polymerase</fullName>
        <ecNumber evidence="2">2.7.7.7</ecNumber>
    </recommendedName>
</protein>
<dbReference type="AlphaFoldDB" id="A0A3B0YGG2"/>
<dbReference type="EC" id="2.7.7.7" evidence="2"/>
<dbReference type="PRINTS" id="PR00300">
    <property type="entry name" value="CLPPROTEASEA"/>
</dbReference>
<comment type="similarity">
    <text evidence="1">Belongs to the DnaX/STICHEL family.</text>
</comment>
<dbReference type="GO" id="GO:0003677">
    <property type="term" value="F:DNA binding"/>
    <property type="evidence" value="ECO:0007669"/>
    <property type="project" value="InterPro"/>
</dbReference>
<dbReference type="Pfam" id="PF12170">
    <property type="entry name" value="DNA_pol3_tau_5"/>
    <property type="match status" value="1"/>
</dbReference>
<evidence type="ECO:0000313" key="14">
    <source>
        <dbReference type="EMBL" id="VAW79998.1"/>
    </source>
</evidence>
<dbReference type="GO" id="GO:0005524">
    <property type="term" value="F:ATP binding"/>
    <property type="evidence" value="ECO:0007669"/>
    <property type="project" value="UniProtKB-KW"/>
</dbReference>
<comment type="catalytic activity">
    <reaction evidence="11">
        <text>DNA(n) + a 2'-deoxyribonucleoside 5'-triphosphate = DNA(n+1) + diphosphate</text>
        <dbReference type="Rhea" id="RHEA:22508"/>
        <dbReference type="Rhea" id="RHEA-COMP:17339"/>
        <dbReference type="Rhea" id="RHEA-COMP:17340"/>
        <dbReference type="ChEBI" id="CHEBI:33019"/>
        <dbReference type="ChEBI" id="CHEBI:61560"/>
        <dbReference type="ChEBI" id="CHEBI:173112"/>
        <dbReference type="EC" id="2.7.7.7"/>
    </reaction>
</comment>
<dbReference type="SMART" id="SM00382">
    <property type="entry name" value="AAA"/>
    <property type="match status" value="1"/>
</dbReference>
<dbReference type="NCBIfam" id="TIGR02397">
    <property type="entry name" value="dnaX_nterm"/>
    <property type="match status" value="1"/>
</dbReference>
<dbReference type="Gene3D" id="3.30.300.150">
    <property type="entry name" value="DNA polymerase III, tau subunit, domain V"/>
    <property type="match status" value="1"/>
</dbReference>
<dbReference type="GO" id="GO:0009360">
    <property type="term" value="C:DNA polymerase III complex"/>
    <property type="evidence" value="ECO:0007669"/>
    <property type="project" value="InterPro"/>
</dbReference>
<dbReference type="Gene3D" id="1.20.272.10">
    <property type="match status" value="1"/>
</dbReference>
<proteinExistence type="inferred from homology"/>
<dbReference type="Pfam" id="PF12169">
    <property type="entry name" value="DNA_pol3_gamma3"/>
    <property type="match status" value="1"/>
</dbReference>
<evidence type="ECO:0000259" key="13">
    <source>
        <dbReference type="SMART" id="SM00382"/>
    </source>
</evidence>
<dbReference type="InterPro" id="IPR001270">
    <property type="entry name" value="ClpA/B"/>
</dbReference>
<dbReference type="FunFam" id="1.20.272.10:FF:000003">
    <property type="entry name" value="DNA polymerase III subunit gamma/tau"/>
    <property type="match status" value="1"/>
</dbReference>
<evidence type="ECO:0000256" key="9">
    <source>
        <dbReference type="ARBA" id="ARBA00022840"/>
    </source>
</evidence>
<evidence type="ECO:0000256" key="8">
    <source>
        <dbReference type="ARBA" id="ARBA00022833"/>
    </source>
</evidence>
<evidence type="ECO:0000256" key="4">
    <source>
        <dbReference type="ARBA" id="ARBA00022695"/>
    </source>
</evidence>
<dbReference type="Pfam" id="PF22608">
    <property type="entry name" value="DNAX_ATPase_lid"/>
    <property type="match status" value="1"/>
</dbReference>
<feature type="region of interest" description="Disordered" evidence="12">
    <location>
        <begin position="366"/>
        <end position="414"/>
    </location>
</feature>
<dbReference type="InterPro" id="IPR045085">
    <property type="entry name" value="HLD_clamp_pol_III_gamma_tau"/>
</dbReference>
<dbReference type="CDD" id="cd00009">
    <property type="entry name" value="AAA"/>
    <property type="match status" value="1"/>
</dbReference>
<dbReference type="SUPFAM" id="SSF48019">
    <property type="entry name" value="post-AAA+ oligomerization domain-like"/>
    <property type="match status" value="1"/>
</dbReference>
<organism evidence="14">
    <name type="scientific">hydrothermal vent metagenome</name>
    <dbReference type="NCBI Taxonomy" id="652676"/>
    <lineage>
        <taxon>unclassified sequences</taxon>
        <taxon>metagenomes</taxon>
        <taxon>ecological metagenomes</taxon>
    </lineage>
</organism>
<keyword evidence="8" id="KW-0862">Zinc</keyword>
<keyword evidence="6" id="KW-0479">Metal-binding</keyword>
<feature type="domain" description="AAA+ ATPase" evidence="13">
    <location>
        <begin position="37"/>
        <end position="178"/>
    </location>
</feature>
<dbReference type="InterPro" id="IPR022754">
    <property type="entry name" value="DNA_pol_III_gamma-3"/>
</dbReference>
<accession>A0A3B0YGG2</accession>
<dbReference type="InterPro" id="IPR021029">
    <property type="entry name" value="DNA_pol_III_tau_dom-5"/>
</dbReference>
<dbReference type="Pfam" id="PF13177">
    <property type="entry name" value="DNA_pol3_delta2"/>
    <property type="match status" value="1"/>
</dbReference>
<dbReference type="FunFam" id="3.40.50.300:FF:000014">
    <property type="entry name" value="DNA polymerase III subunit gamma/tau"/>
    <property type="match status" value="1"/>
</dbReference>
<dbReference type="NCBIfam" id="NF004046">
    <property type="entry name" value="PRK05563.1"/>
    <property type="match status" value="1"/>
</dbReference>
<dbReference type="InterPro" id="IPR027417">
    <property type="entry name" value="P-loop_NTPase"/>
</dbReference>
<dbReference type="EMBL" id="UOFN01000121">
    <property type="protein sequence ID" value="VAW79998.1"/>
    <property type="molecule type" value="Genomic_DNA"/>
</dbReference>
<feature type="compositionally biased region" description="Low complexity" evidence="12">
    <location>
        <begin position="377"/>
        <end position="409"/>
    </location>
</feature>
<dbReference type="InterPro" id="IPR050238">
    <property type="entry name" value="DNA_Rep/Repair_Clamp_Loader"/>
</dbReference>
<keyword evidence="9" id="KW-0067">ATP-binding</keyword>
<dbReference type="CDD" id="cd18137">
    <property type="entry name" value="HLD_clamp_pol_III_gamma_tau"/>
    <property type="match status" value="1"/>
</dbReference>
<dbReference type="SUPFAM" id="SSF52540">
    <property type="entry name" value="P-loop containing nucleoside triphosphate hydrolases"/>
    <property type="match status" value="1"/>
</dbReference>
<dbReference type="Gene3D" id="1.10.8.60">
    <property type="match status" value="1"/>
</dbReference>
<dbReference type="GO" id="GO:0006261">
    <property type="term" value="P:DNA-templated DNA replication"/>
    <property type="evidence" value="ECO:0007669"/>
    <property type="project" value="TreeGrafter"/>
</dbReference>
<keyword evidence="4 14" id="KW-0548">Nucleotidyltransferase</keyword>